<proteinExistence type="predicted"/>
<gene>
    <name evidence="1" type="ORF">AVDCRST_MAG78-1261</name>
</gene>
<dbReference type="EMBL" id="CADCVB010000089">
    <property type="protein sequence ID" value="CAA9424484.1"/>
    <property type="molecule type" value="Genomic_DNA"/>
</dbReference>
<sequence>AMAVYYRFFARELPTPGSPEN</sequence>
<accession>A0A6J4PVB5</accession>
<reference evidence="1" key="1">
    <citation type="submission" date="2020-02" db="EMBL/GenBank/DDBJ databases">
        <authorList>
            <person name="Meier V. D."/>
        </authorList>
    </citation>
    <scope>NUCLEOTIDE SEQUENCE</scope>
    <source>
        <strain evidence="1">AVDCRST_MAG78</strain>
    </source>
</reference>
<name>A0A6J4PVB5_9ACTN</name>
<organism evidence="1">
    <name type="scientific">uncultured Rubrobacteraceae bacterium</name>
    <dbReference type="NCBI Taxonomy" id="349277"/>
    <lineage>
        <taxon>Bacteria</taxon>
        <taxon>Bacillati</taxon>
        <taxon>Actinomycetota</taxon>
        <taxon>Rubrobacteria</taxon>
        <taxon>Rubrobacterales</taxon>
        <taxon>Rubrobacteraceae</taxon>
        <taxon>environmental samples</taxon>
    </lineage>
</organism>
<protein>
    <submittedName>
        <fullName evidence="1">Uncharacterized protein</fullName>
    </submittedName>
</protein>
<evidence type="ECO:0000313" key="1">
    <source>
        <dbReference type="EMBL" id="CAA9424484.1"/>
    </source>
</evidence>
<feature type="non-terminal residue" evidence="1">
    <location>
        <position position="1"/>
    </location>
</feature>
<dbReference type="AlphaFoldDB" id="A0A6J4PVB5"/>